<evidence type="ECO:0000259" key="3">
    <source>
        <dbReference type="Pfam" id="PF00724"/>
    </source>
</evidence>
<dbReference type="InterPro" id="IPR051799">
    <property type="entry name" value="NADH_flavin_oxidoreductase"/>
</dbReference>
<keyword evidence="1" id="KW-0285">Flavoprotein</keyword>
<keyword evidence="2" id="KW-0560">Oxidoreductase</keyword>
<dbReference type="InterPro" id="IPR001155">
    <property type="entry name" value="OxRdtase_FMN_N"/>
</dbReference>
<dbReference type="GO" id="GO:0010181">
    <property type="term" value="F:FMN binding"/>
    <property type="evidence" value="ECO:0007669"/>
    <property type="project" value="InterPro"/>
</dbReference>
<evidence type="ECO:0000256" key="2">
    <source>
        <dbReference type="ARBA" id="ARBA00023002"/>
    </source>
</evidence>
<dbReference type="PANTHER" id="PTHR43656">
    <property type="entry name" value="BINDING OXIDOREDUCTASE, PUTATIVE (AFU_ORTHOLOGUE AFUA_2G08260)-RELATED"/>
    <property type="match status" value="1"/>
</dbReference>
<dbReference type="AlphaFoldDB" id="X0T7B9"/>
<proteinExistence type="predicted"/>
<gene>
    <name evidence="4" type="ORF">S01H1_15267</name>
</gene>
<dbReference type="Gene3D" id="3.20.20.70">
    <property type="entry name" value="Aldolase class I"/>
    <property type="match status" value="1"/>
</dbReference>
<dbReference type="InterPro" id="IPR013785">
    <property type="entry name" value="Aldolase_TIM"/>
</dbReference>
<dbReference type="CDD" id="cd02803">
    <property type="entry name" value="OYE_like_FMN_family"/>
    <property type="match status" value="1"/>
</dbReference>
<dbReference type="PANTHER" id="PTHR43656:SF2">
    <property type="entry name" value="BINDING OXIDOREDUCTASE, PUTATIVE (AFU_ORTHOLOGUE AFUA_2G08260)-RELATED"/>
    <property type="match status" value="1"/>
</dbReference>
<feature type="non-terminal residue" evidence="4">
    <location>
        <position position="217"/>
    </location>
</feature>
<dbReference type="GO" id="GO:0016491">
    <property type="term" value="F:oxidoreductase activity"/>
    <property type="evidence" value="ECO:0007669"/>
    <property type="project" value="UniProtKB-KW"/>
</dbReference>
<dbReference type="Pfam" id="PF00724">
    <property type="entry name" value="Oxidored_FMN"/>
    <property type="match status" value="1"/>
</dbReference>
<protein>
    <recommendedName>
        <fullName evidence="3">NADH:flavin oxidoreductase/NADH oxidase N-terminal domain-containing protein</fullName>
    </recommendedName>
</protein>
<accession>X0T7B9</accession>
<sequence>MKGLYDRTNIGNLVLENRFVRSATWNGMADKEGFSTKEIDALLLGLAHGGVGLIITGHAYINRDGQAGPGQISVSNDRYIDGLSRMAESIHSADGKIILQLAHAGCHANASLTGQEPLGPSVMENEEGPFCRAMTIQDINRVVAEFGHAAIRAREAGFDGVQLHGAHGYLISQFLSSFYNKREDDYGGSVENRARIVLEVMGKVRSEVGDDYPVTIK</sequence>
<feature type="domain" description="NADH:flavin oxidoreductase/NADH oxidase N-terminal" evidence="3">
    <location>
        <begin position="9"/>
        <end position="215"/>
    </location>
</feature>
<dbReference type="SUPFAM" id="SSF51395">
    <property type="entry name" value="FMN-linked oxidoreductases"/>
    <property type="match status" value="1"/>
</dbReference>
<dbReference type="EMBL" id="BARS01007967">
    <property type="protein sequence ID" value="GAF71950.1"/>
    <property type="molecule type" value="Genomic_DNA"/>
</dbReference>
<comment type="caution">
    <text evidence="4">The sequence shown here is derived from an EMBL/GenBank/DDBJ whole genome shotgun (WGS) entry which is preliminary data.</text>
</comment>
<organism evidence="4">
    <name type="scientific">marine sediment metagenome</name>
    <dbReference type="NCBI Taxonomy" id="412755"/>
    <lineage>
        <taxon>unclassified sequences</taxon>
        <taxon>metagenomes</taxon>
        <taxon>ecological metagenomes</taxon>
    </lineage>
</organism>
<name>X0T7B9_9ZZZZ</name>
<evidence type="ECO:0000256" key="1">
    <source>
        <dbReference type="ARBA" id="ARBA00022630"/>
    </source>
</evidence>
<evidence type="ECO:0000313" key="4">
    <source>
        <dbReference type="EMBL" id="GAF71950.1"/>
    </source>
</evidence>
<reference evidence="4" key="1">
    <citation type="journal article" date="2014" name="Front. Microbiol.">
        <title>High frequency of phylogenetically diverse reductive dehalogenase-homologous genes in deep subseafloor sedimentary metagenomes.</title>
        <authorList>
            <person name="Kawai M."/>
            <person name="Futagami T."/>
            <person name="Toyoda A."/>
            <person name="Takaki Y."/>
            <person name="Nishi S."/>
            <person name="Hori S."/>
            <person name="Arai W."/>
            <person name="Tsubouchi T."/>
            <person name="Morono Y."/>
            <person name="Uchiyama I."/>
            <person name="Ito T."/>
            <person name="Fujiyama A."/>
            <person name="Inagaki F."/>
            <person name="Takami H."/>
        </authorList>
    </citation>
    <scope>NUCLEOTIDE SEQUENCE</scope>
    <source>
        <strain evidence="4">Expedition CK06-06</strain>
    </source>
</reference>